<dbReference type="PANTHER" id="PTHR43046">
    <property type="entry name" value="GDP-MANNOSE MANNOSYL HYDROLASE"/>
    <property type="match status" value="1"/>
</dbReference>
<evidence type="ECO:0000259" key="3">
    <source>
        <dbReference type="PROSITE" id="PS51462"/>
    </source>
</evidence>
<dbReference type="Proteomes" id="UP000184241">
    <property type="component" value="Unassembled WGS sequence"/>
</dbReference>
<evidence type="ECO:0000313" key="4">
    <source>
        <dbReference type="EMBL" id="SHH82081.1"/>
    </source>
</evidence>
<comment type="cofactor">
    <cofactor evidence="1">
        <name>Mg(2+)</name>
        <dbReference type="ChEBI" id="CHEBI:18420"/>
    </cofactor>
</comment>
<evidence type="ECO:0000256" key="1">
    <source>
        <dbReference type="ARBA" id="ARBA00001946"/>
    </source>
</evidence>
<dbReference type="SUPFAM" id="SSF55811">
    <property type="entry name" value="Nudix"/>
    <property type="match status" value="1"/>
</dbReference>
<dbReference type="Gene3D" id="3.90.79.10">
    <property type="entry name" value="Nucleoside Triphosphate Pyrophosphohydrolase"/>
    <property type="match status" value="1"/>
</dbReference>
<sequence>MLFNYTLGIKEEYEKTKTNYRKAVRAVILKDDNILLVHTNKGDFKFPGGGMNKEESQEQTLIREVKEETGYIVGDVKEKIGVFIERSLDRYRKDFVFEMISTYYLCELTDGIADQELDDYEIELGFKPIWINLNEAIHVNEEIIKNDSLDINKWIYRETKALKAVSENYDSLIKGK</sequence>
<dbReference type="Pfam" id="PF00293">
    <property type="entry name" value="NUDIX"/>
    <property type="match status" value="1"/>
</dbReference>
<feature type="domain" description="Nudix hydrolase" evidence="3">
    <location>
        <begin position="19"/>
        <end position="157"/>
    </location>
</feature>
<reference evidence="4 5" key="1">
    <citation type="submission" date="2016-11" db="EMBL/GenBank/DDBJ databases">
        <authorList>
            <person name="Jaros S."/>
            <person name="Januszkiewicz K."/>
            <person name="Wedrychowicz H."/>
        </authorList>
    </citation>
    <scope>NUCLEOTIDE SEQUENCE [LARGE SCALE GENOMIC DNA]</scope>
    <source>
        <strain evidence="4 5">DSM 6191</strain>
    </source>
</reference>
<dbReference type="CDD" id="cd02883">
    <property type="entry name" value="NUDIX_Hydrolase"/>
    <property type="match status" value="1"/>
</dbReference>
<dbReference type="AlphaFoldDB" id="A0A1M5W3P8"/>
<dbReference type="InterPro" id="IPR020084">
    <property type="entry name" value="NUDIX_hydrolase_CS"/>
</dbReference>
<dbReference type="GO" id="GO:0016787">
    <property type="term" value="F:hydrolase activity"/>
    <property type="evidence" value="ECO:0007669"/>
    <property type="project" value="UniProtKB-KW"/>
</dbReference>
<dbReference type="InterPro" id="IPR015797">
    <property type="entry name" value="NUDIX_hydrolase-like_dom_sf"/>
</dbReference>
<dbReference type="PROSITE" id="PS51462">
    <property type="entry name" value="NUDIX"/>
    <property type="match status" value="1"/>
</dbReference>
<evidence type="ECO:0000256" key="2">
    <source>
        <dbReference type="ARBA" id="ARBA00022801"/>
    </source>
</evidence>
<dbReference type="EMBL" id="FQXU01000004">
    <property type="protein sequence ID" value="SHH82081.1"/>
    <property type="molecule type" value="Genomic_DNA"/>
</dbReference>
<accession>A0A1M5W3P8</accession>
<dbReference type="PROSITE" id="PS00893">
    <property type="entry name" value="NUDIX_BOX"/>
    <property type="match status" value="1"/>
</dbReference>
<organism evidence="4 5">
    <name type="scientific">Clostridium intestinale DSM 6191</name>
    <dbReference type="NCBI Taxonomy" id="1121320"/>
    <lineage>
        <taxon>Bacteria</taxon>
        <taxon>Bacillati</taxon>
        <taxon>Bacillota</taxon>
        <taxon>Clostridia</taxon>
        <taxon>Eubacteriales</taxon>
        <taxon>Clostridiaceae</taxon>
        <taxon>Clostridium</taxon>
    </lineage>
</organism>
<keyword evidence="2" id="KW-0378">Hydrolase</keyword>
<gene>
    <name evidence="4" type="ORF">SAMN02745941_00912</name>
</gene>
<evidence type="ECO:0000313" key="5">
    <source>
        <dbReference type="Proteomes" id="UP000184241"/>
    </source>
</evidence>
<proteinExistence type="predicted"/>
<name>A0A1M5W3P8_9CLOT</name>
<dbReference type="InterPro" id="IPR000086">
    <property type="entry name" value="NUDIX_hydrolase_dom"/>
</dbReference>
<dbReference type="PANTHER" id="PTHR43046:SF15">
    <property type="entry name" value="MUTT_NUDIX FAMILY PROTEIN"/>
    <property type="match status" value="1"/>
</dbReference>
<protein>
    <submittedName>
        <fullName evidence="4">NUDIX domain-containing protein</fullName>
    </submittedName>
</protein>